<organism evidence="1 2">
    <name type="scientific">Sphingobacterium tabacisoli</name>
    <dbReference type="NCBI Taxonomy" id="2044855"/>
    <lineage>
        <taxon>Bacteria</taxon>
        <taxon>Pseudomonadati</taxon>
        <taxon>Bacteroidota</taxon>
        <taxon>Sphingobacteriia</taxon>
        <taxon>Sphingobacteriales</taxon>
        <taxon>Sphingobacteriaceae</taxon>
        <taxon>Sphingobacterium</taxon>
    </lineage>
</organism>
<protein>
    <submittedName>
        <fullName evidence="1">Uncharacterized protein</fullName>
    </submittedName>
</protein>
<comment type="caution">
    <text evidence="1">The sequence shown here is derived from an EMBL/GenBank/DDBJ whole genome shotgun (WGS) entry which is preliminary data.</text>
</comment>
<name>A0ABW5L5T2_9SPHI</name>
<keyword evidence="2" id="KW-1185">Reference proteome</keyword>
<reference evidence="2" key="1">
    <citation type="journal article" date="2019" name="Int. J. Syst. Evol. Microbiol.">
        <title>The Global Catalogue of Microorganisms (GCM) 10K type strain sequencing project: providing services to taxonomists for standard genome sequencing and annotation.</title>
        <authorList>
            <consortium name="The Broad Institute Genomics Platform"/>
            <consortium name="The Broad Institute Genome Sequencing Center for Infectious Disease"/>
            <person name="Wu L."/>
            <person name="Ma J."/>
        </authorList>
    </citation>
    <scope>NUCLEOTIDE SEQUENCE [LARGE SCALE GENOMIC DNA]</scope>
    <source>
        <strain evidence="2">KCTC 52298</strain>
    </source>
</reference>
<evidence type="ECO:0000313" key="1">
    <source>
        <dbReference type="EMBL" id="MFD2556417.1"/>
    </source>
</evidence>
<sequence>MAKKIKALLKITIYGETASEQKRVYVIDSKSLKIDLNNLCPIGEQVNHKMIQNYGAKPSNLSPIIVPE</sequence>
<dbReference type="EMBL" id="JBHULD010000018">
    <property type="protein sequence ID" value="MFD2556417.1"/>
    <property type="molecule type" value="Genomic_DNA"/>
</dbReference>
<evidence type="ECO:0000313" key="2">
    <source>
        <dbReference type="Proteomes" id="UP001597440"/>
    </source>
</evidence>
<dbReference type="Proteomes" id="UP001597440">
    <property type="component" value="Unassembled WGS sequence"/>
</dbReference>
<gene>
    <name evidence="1" type="ORF">ACFSQW_18625</name>
</gene>
<dbReference type="RefSeq" id="WP_210352521.1">
    <property type="nucleotide sequence ID" value="NZ_JAEQMU010000001.1"/>
</dbReference>
<accession>A0ABW5L5T2</accession>
<proteinExistence type="predicted"/>